<dbReference type="GO" id="GO:0004674">
    <property type="term" value="F:protein serine/threonine kinase activity"/>
    <property type="evidence" value="ECO:0007669"/>
    <property type="project" value="TreeGrafter"/>
</dbReference>
<accession>A0A7I8IHE4</accession>
<dbReference type="Gene3D" id="3.30.200.20">
    <property type="entry name" value="Phosphorylase Kinase, domain 1"/>
    <property type="match status" value="1"/>
</dbReference>
<reference evidence="5 6" key="1">
    <citation type="submission" date="2019-12" db="EMBL/GenBank/DDBJ databases">
        <authorList>
            <person name="Scholz U."/>
            <person name="Mascher M."/>
            <person name="Fiebig A."/>
        </authorList>
    </citation>
    <scope>NUCLEOTIDE SEQUENCE</scope>
</reference>
<evidence type="ECO:0000256" key="1">
    <source>
        <dbReference type="ARBA" id="ARBA00022741"/>
    </source>
</evidence>
<proteinExistence type="predicted"/>
<keyword evidence="2" id="KW-0067">ATP-binding</keyword>
<feature type="signal peptide" evidence="3">
    <location>
        <begin position="1"/>
        <end position="23"/>
    </location>
</feature>
<evidence type="ECO:0000256" key="3">
    <source>
        <dbReference type="SAM" id="SignalP"/>
    </source>
</evidence>
<evidence type="ECO:0000313" key="5">
    <source>
        <dbReference type="EMBL" id="CAA2617448.1"/>
    </source>
</evidence>
<dbReference type="GO" id="GO:0005524">
    <property type="term" value="F:ATP binding"/>
    <property type="evidence" value="ECO:0007669"/>
    <property type="project" value="UniProtKB-KW"/>
</dbReference>
<gene>
    <name evidence="5" type="ORF">SI7747_03003614</name>
</gene>
<evidence type="ECO:0000313" key="6">
    <source>
        <dbReference type="Proteomes" id="UP001189122"/>
    </source>
</evidence>
<evidence type="ECO:0000256" key="2">
    <source>
        <dbReference type="ARBA" id="ARBA00022840"/>
    </source>
</evidence>
<dbReference type="FunFam" id="1.10.510.10:FF:000084">
    <property type="entry name" value="Wall-associated receptor kinase 2"/>
    <property type="match status" value="1"/>
</dbReference>
<dbReference type="Gene3D" id="1.10.510.10">
    <property type="entry name" value="Transferase(Phosphotransferase) domain 1"/>
    <property type="match status" value="1"/>
</dbReference>
<dbReference type="PANTHER" id="PTHR27005">
    <property type="entry name" value="WALL-ASSOCIATED RECEPTOR KINASE-LIKE 21"/>
    <property type="match status" value="1"/>
</dbReference>
<dbReference type="PANTHER" id="PTHR27005:SF479">
    <property type="entry name" value="OS06G0706600 PROTEIN"/>
    <property type="match status" value="1"/>
</dbReference>
<dbReference type="InterPro" id="IPR000719">
    <property type="entry name" value="Prot_kinase_dom"/>
</dbReference>
<dbReference type="GO" id="GO:0007166">
    <property type="term" value="P:cell surface receptor signaling pathway"/>
    <property type="evidence" value="ECO:0007669"/>
    <property type="project" value="InterPro"/>
</dbReference>
<name>A0A7I8IHE4_SPIIN</name>
<dbReference type="InterPro" id="IPR008271">
    <property type="entry name" value="Ser/Thr_kinase_AS"/>
</dbReference>
<dbReference type="PROSITE" id="PS00108">
    <property type="entry name" value="PROTEIN_KINASE_ST"/>
    <property type="match status" value="1"/>
</dbReference>
<evidence type="ECO:0000259" key="4">
    <source>
        <dbReference type="PROSITE" id="PS50011"/>
    </source>
</evidence>
<keyword evidence="6" id="KW-1185">Reference proteome</keyword>
<dbReference type="SMART" id="SM00220">
    <property type="entry name" value="S_TKc"/>
    <property type="match status" value="1"/>
</dbReference>
<dbReference type="PROSITE" id="PS50011">
    <property type="entry name" value="PROTEIN_KINASE_DOM"/>
    <property type="match status" value="1"/>
</dbReference>
<feature type="domain" description="Protein kinase" evidence="4">
    <location>
        <begin position="326"/>
        <end position="575"/>
    </location>
</feature>
<dbReference type="AlphaFoldDB" id="A0A7I8IHE4"/>
<dbReference type="InterPro" id="IPR045274">
    <property type="entry name" value="WAK-like"/>
</dbReference>
<feature type="chain" id="PRO_5029648447" description="Protein kinase domain-containing protein" evidence="3">
    <location>
        <begin position="24"/>
        <end position="624"/>
    </location>
</feature>
<dbReference type="SUPFAM" id="SSF56112">
    <property type="entry name" value="Protein kinase-like (PK-like)"/>
    <property type="match status" value="1"/>
</dbReference>
<dbReference type="Proteomes" id="UP001189122">
    <property type="component" value="Unassembled WGS sequence"/>
</dbReference>
<dbReference type="GO" id="GO:0005886">
    <property type="term" value="C:plasma membrane"/>
    <property type="evidence" value="ECO:0007669"/>
    <property type="project" value="TreeGrafter"/>
</dbReference>
<dbReference type="EMBL" id="LR743590">
    <property type="protein sequence ID" value="CAA2617448.1"/>
    <property type="molecule type" value="Genomic_DNA"/>
</dbReference>
<dbReference type="InterPro" id="IPR011009">
    <property type="entry name" value="Kinase-like_dom_sf"/>
</dbReference>
<organism evidence="5">
    <name type="scientific">Spirodela intermedia</name>
    <name type="common">Intermediate duckweed</name>
    <dbReference type="NCBI Taxonomy" id="51605"/>
    <lineage>
        <taxon>Eukaryota</taxon>
        <taxon>Viridiplantae</taxon>
        <taxon>Streptophyta</taxon>
        <taxon>Embryophyta</taxon>
        <taxon>Tracheophyta</taxon>
        <taxon>Spermatophyta</taxon>
        <taxon>Magnoliopsida</taxon>
        <taxon>Liliopsida</taxon>
        <taxon>Araceae</taxon>
        <taxon>Lemnoideae</taxon>
        <taxon>Spirodela</taxon>
    </lineage>
</organism>
<dbReference type="EMBL" id="CACRZD030000003">
    <property type="protein sequence ID" value="CAA6657144.1"/>
    <property type="molecule type" value="Genomic_DNA"/>
</dbReference>
<dbReference type="Pfam" id="PF00069">
    <property type="entry name" value="Pkinase"/>
    <property type="match status" value="1"/>
</dbReference>
<keyword evidence="1" id="KW-0547">Nucleotide-binding</keyword>
<keyword evidence="3" id="KW-0732">Signal</keyword>
<sequence>MSLVRFLLLLQLVFTAAPQTTRAFNTARRSCRDKCDGCYAAEYGNFGITCDETSNPPKPILITDPPLEIIKIDITQGTLTVKGYVGHQCFFQNGSTSTRHLSYNFGSLPYTFSKTRNTFMVVGCDTQAFVHFKEGAAGCLTYSTSSKALRESGCKGLGSRWGLGCCTSEIPNGLKSLEANISRFANYANSLASDHCGFAFLASGYSYDFPPSDLDDRKLADADVPIELDCREKFCQGIRLPSNNSRCYGRYEGRVGYLCRCSSYNGNPYLESGCEVVKQRKKFAELKRRMFEQNGGLVLQEHISSQPGNTFKIFSESELVKATDGFHDDRIIGRGGYGVKSRIMDERESKEFAREMAILSQINHFNVVKILGCCLEVEVPMLVYEFVPGGTLFGLIHRRRSGEPIALATPLAYLHSYASPPIFHKDVKTSNILLDGNCRAKVSDFGASAVAPADEAEVATVVHGTCGYLDPEYLQTYQFTEKSDVYIFGVVLVELLTGRKPFQAQDAGDHRGLAMTFVSYFRHDRLAEILDADVLQDDQMERLVDIAELACRCLSMRGFDRPTMKEVTIALHAMGGLPWENPSLTPYTPEGTDNQLGQGQSTAYGNMYSGIPDDSAVLGIKTGH</sequence>
<protein>
    <recommendedName>
        <fullName evidence="4">Protein kinase domain-containing protein</fullName>
    </recommendedName>
</protein>